<dbReference type="AlphaFoldDB" id="A0A8J2KGH9"/>
<evidence type="ECO:0000313" key="4">
    <source>
        <dbReference type="Proteomes" id="UP000708208"/>
    </source>
</evidence>
<proteinExistence type="predicted"/>
<name>A0A8J2KGH9_9HEXA</name>
<sequence length="74" mass="8744">MEDDPNSSRSRPSRADISGRNAAVERLKNLRGQKNKYEVTEMQNVYDIVDEREYSKKINDRQRDDWIIDDNGKI</sequence>
<dbReference type="EMBL" id="CAJVCH010276117">
    <property type="protein sequence ID" value="CAG7734769.1"/>
    <property type="molecule type" value="Genomic_DNA"/>
</dbReference>
<keyword evidence="4" id="KW-1185">Reference proteome</keyword>
<gene>
    <name evidence="3" type="ORF">AFUS01_LOCUS23139</name>
</gene>
<dbReference type="Proteomes" id="UP000708208">
    <property type="component" value="Unassembled WGS sequence"/>
</dbReference>
<evidence type="ECO:0000313" key="3">
    <source>
        <dbReference type="EMBL" id="CAG7734769.1"/>
    </source>
</evidence>
<organism evidence="3 4">
    <name type="scientific">Allacma fusca</name>
    <dbReference type="NCBI Taxonomy" id="39272"/>
    <lineage>
        <taxon>Eukaryota</taxon>
        <taxon>Metazoa</taxon>
        <taxon>Ecdysozoa</taxon>
        <taxon>Arthropoda</taxon>
        <taxon>Hexapoda</taxon>
        <taxon>Collembola</taxon>
        <taxon>Symphypleona</taxon>
        <taxon>Sminthuridae</taxon>
        <taxon>Allacma</taxon>
    </lineage>
</organism>
<feature type="domain" description="DNA polymerase alpha catalytic subunit N-terminal" evidence="2">
    <location>
        <begin position="25"/>
        <end position="73"/>
    </location>
</feature>
<dbReference type="OrthoDB" id="8197612at2759"/>
<reference evidence="3" key="1">
    <citation type="submission" date="2021-06" db="EMBL/GenBank/DDBJ databases">
        <authorList>
            <person name="Hodson N. C."/>
            <person name="Mongue J. A."/>
            <person name="Jaron S. K."/>
        </authorList>
    </citation>
    <scope>NUCLEOTIDE SEQUENCE</scope>
</reference>
<protein>
    <recommendedName>
        <fullName evidence="2">DNA polymerase alpha catalytic subunit N-terminal domain-containing protein</fullName>
    </recommendedName>
</protein>
<comment type="caution">
    <text evidence="3">The sequence shown here is derived from an EMBL/GenBank/DDBJ whole genome shotgun (WGS) entry which is preliminary data.</text>
</comment>
<evidence type="ECO:0000256" key="1">
    <source>
        <dbReference type="SAM" id="MobiDB-lite"/>
    </source>
</evidence>
<dbReference type="InterPro" id="IPR024647">
    <property type="entry name" value="DNA_pol_a_cat_su_N"/>
</dbReference>
<accession>A0A8J2KGH9</accession>
<dbReference type="Pfam" id="PF12254">
    <property type="entry name" value="DNA_pol_alpha_N"/>
    <property type="match status" value="1"/>
</dbReference>
<evidence type="ECO:0000259" key="2">
    <source>
        <dbReference type="Pfam" id="PF12254"/>
    </source>
</evidence>
<feature type="region of interest" description="Disordered" evidence="1">
    <location>
        <begin position="1"/>
        <end position="23"/>
    </location>
</feature>